<evidence type="ECO:0000313" key="1">
    <source>
        <dbReference type="EMBL" id="KYM97651.1"/>
    </source>
</evidence>
<dbReference type="STRING" id="456900.A0A151IC76"/>
<accession>A0A151IC76</accession>
<proteinExistence type="predicted"/>
<keyword evidence="2" id="KW-1185">Reference proteome</keyword>
<reference evidence="1 2" key="1">
    <citation type="submission" date="2016-03" db="EMBL/GenBank/DDBJ databases">
        <title>Cyphomyrmex costatus WGS genome.</title>
        <authorList>
            <person name="Nygaard S."/>
            <person name="Hu H."/>
            <person name="Boomsma J."/>
            <person name="Zhang G."/>
        </authorList>
    </citation>
    <scope>NUCLEOTIDE SEQUENCE [LARGE SCALE GENOMIC DNA]</scope>
    <source>
        <strain evidence="1">MS0001</strain>
        <tissue evidence="1">Whole body</tissue>
    </source>
</reference>
<dbReference type="EMBL" id="KQ978067">
    <property type="protein sequence ID" value="KYM97651.1"/>
    <property type="molecule type" value="Genomic_DNA"/>
</dbReference>
<sequence length="2181" mass="256769">MTTIPHDLQMSYLRAIQKIPGDTANEKLCWIGRLALYQSSSDLEQFPPELLPILNVETAIKKKKHEDITFALKCEDSAIINRAFKAFWFFDGSHKEIVNVRYFFEHLFPYVSVNTRTRIVLTLAHQLSGKDPIFAQEIFTEMVSIYGIQIAYPLIIACNETFTYEIIVQKELVLPINIVKKIFYINPDLVVRFLKLLKPRELNATERNTTPFAIGIDRYKSFLPKLIKKRLEAFIELFEIHETSPPNIILSNKCAEIFLKKAQQHLIQKPQLYIRILPLKKINKDLMEKVFPGLLPTTISDFSTDNMLSYLKHYPRDKQYDLLSKSYKDKYNVDLLDETNNVTPALLQLLPVEERIKQAKIKILEEQNLEENRCQYLFYMENGNLCVIRVPPINEAWICYLPVNEVIPVIKEKLNKTTEKMDRIDLLLQMIYACNVNKDNDALFDFLKYFLDRHKNEDRLVFTKIFDQLSEIYNLPYLNEKLISLILDIVQLCYVKHKFMPVMILVAIIHFKLIHNMPIEELIDMLLESNRRYEFNILTEYPRYERQCLVTFANQIKKKSFKEIYEKKYFFSKLFAAIYDFNNWYKKSCTKIEKMTIRDYPWLMDVIYEILRSGKNSILKNILQENEPELYCSWFPSNIPNACVTSGVAHALLKRDLPNILDNWEEYLANCMKDYNLKHVQRFIKATQWYKDLPIKFFERCMNYIYDKNTDEISSSLVVLALLCHGDELTKLIDPFIPIETTIDINHPNAKNNYEIIKYLLLSMRLSNPPIPLDLIVRLCVGDYLSIGLYTLTSVSRRTSLPKVISIAQKLMSMDVTTRKHGIGLMYMITTMHELTDFLQKTWAIEKDHSVRQILFETFQICFLSDPNPETWSLYCQTVSTLSLDDEALVSEMKLFSKIPSEYVVRYLDLWLKTINDFQGLDDQKKEQIRCKILSNIELINIFSSLLISFMVEILEYFLVKVYKYPDLKQAKFSVIEGLIEADMSYLRAIQKIPGNTANEKLCWIGRLALYQTSSDLEQLPPELLPILNVETAIKKKKHEDITFALKCEDSAIINRAFKAFWFFDGSHKEIVNVRYFFEHLFPYVSINTRTRIVLTLAHQLSGKDPIFAQEIFTEMVSIYGIQIAYPLIIACNETFAYEIIVQKELVLPVKIVKKIFFINPDLVVRFLKLLKPRELNATERTPFAIGIDRYQSFLPKLIKKRLEAFIELFEIHETSPPDIILSNRCAKIFLKKAQQHLIQKPQSYIRILPLKKINKDLMEKVFPGLLPTTISDFSTDNMLSYLEHYPCDKQYDLLSKSYKDKYHVDLLDETKNVTFTLLKLLPVEERIKQVKIKILKELNLDENRYKVYGIYMEFDKLCEQHVEFSFLKNDWICHLPVNEVIPVIKEKLNETREDQLEYKTDRTDLLLQMINVCNVNKDDNALKDVLTYSLDRNEGWYVCTGIFDQLPEINKLLYSNERLISLVSRIIHLYYISHEFIPEKILVATIHFNLIHNIPIDKYINIFVEKECYGSFNILKEYPQYERQCLVAFANKIEKKSFIFMRKINENMFFQIMEAMYDFNNRYKKSSIKIEKMTITDYPSLMVTVCDSLRYNSEDSEETSYNYRDEDYILRNLLLKNEPELYYSWYPSNVENVTSGAAHARLKRDIRNILDNWEEYLSDCMRNYYSKHVQRFIKATRWYKDLPITFFERCMNYINDKNLHKISSSLVVLALLCHGDELTKLIDPFIPTETTKYINDPDPIKNYKTKNYLPLSMRLSNPPVPLDLIVRLCVGNYLSIGLYTLTSVSRRTSLPKVISTAQKLTSMRVSTSKHGVKLMYLIATKHEFTDFLQKTWAIEKDHSIRQVLFETFQKYFLTNPNPETWSLYCQAISTLSFDDEALFLEMQLFPEMPNEYVVRFLDVWLKTIDDFQGLDDQRKNQYLASFLRTLTASIFNLLSEEYVENILRRFLFHMDSDVSREARRFAISHILLDQDKYAARFKIFADVFHNAVVTYWNVPHPKKLNCYPINQAVCLFIDDFIISYINDKFYRNKFINLEVIDDIQMIFLSVLSPRQDAKSYLLLTYAKTLQESTKNSFGLKLGQQLHELINIFSSLLVPFMVDILVYFLHKAYIRSEVEKVKLNVIEGLIEAGNTYSCFMAVKMLPPVIQTKYVARYDRIIEKLRGMHEELAIMTALCSYLSERN</sequence>
<gene>
    <name evidence="1" type="ORF">ALC62_11642</name>
</gene>
<organism evidence="1 2">
    <name type="scientific">Cyphomyrmex costatus</name>
    <dbReference type="NCBI Taxonomy" id="456900"/>
    <lineage>
        <taxon>Eukaryota</taxon>
        <taxon>Metazoa</taxon>
        <taxon>Ecdysozoa</taxon>
        <taxon>Arthropoda</taxon>
        <taxon>Hexapoda</taxon>
        <taxon>Insecta</taxon>
        <taxon>Pterygota</taxon>
        <taxon>Neoptera</taxon>
        <taxon>Endopterygota</taxon>
        <taxon>Hymenoptera</taxon>
        <taxon>Apocrita</taxon>
        <taxon>Aculeata</taxon>
        <taxon>Formicoidea</taxon>
        <taxon>Formicidae</taxon>
        <taxon>Myrmicinae</taxon>
        <taxon>Cyphomyrmex</taxon>
    </lineage>
</organism>
<name>A0A151IC76_9HYME</name>
<dbReference type="Proteomes" id="UP000078542">
    <property type="component" value="Unassembled WGS sequence"/>
</dbReference>
<evidence type="ECO:0000313" key="2">
    <source>
        <dbReference type="Proteomes" id="UP000078542"/>
    </source>
</evidence>
<protein>
    <submittedName>
        <fullName evidence="1">Uncharacterized protein</fullName>
    </submittedName>
</protein>